<feature type="repeat" description="TPR" evidence="1">
    <location>
        <begin position="241"/>
        <end position="274"/>
    </location>
</feature>
<name>A0A919IMV3_9ACTN</name>
<evidence type="ECO:0000313" key="2">
    <source>
        <dbReference type="EMBL" id="GID67951.1"/>
    </source>
</evidence>
<sequence length="522" mass="56142">MLMPVLSSLVDAHPQVPHDLALARAALDRGEMDQAARHLAGALPHAPTLPEIHELLSRLAADTDRALDLFPLEPHAPAGRVAAHAHLLAAAGRPEDALPLLAAASGHTPAVDWAGVPWVSDPVLGGRIDPDALARTLMRLCTAVGDPAPRAAATSLRPYLTVVRHTIDAHGEHAMLLGAGSALARRLGEARLAIDWATRGARSRPSKLGEIWLGYAFRSAGRIPEALAALRRAVMYDPDDLSVYADVAATLADLGRLEEALNWTERALERDPRFDCVVHTAHRLRFRADGDVAHLIALADFARDHPDDTHEHTDLDECCRDTAWLSGTPAGLSRLPPGRATVNAEPSGDAVARLLRVASDRWPHPPAAYDRALGLVLVEPWELLAMLGHPTVAGAEPRGAAEIWACLGLLHHGTEEPWLDSGRRRLLLGLLDGDVDRVTQAALFALVTYAWVDPAARADVAAVVAGRFTETAGGPHARAVAELALATPELDRPTRELAAATVRVPVVPRQRSRSYLLRWLKK</sequence>
<dbReference type="Proteomes" id="UP000619479">
    <property type="component" value="Unassembled WGS sequence"/>
</dbReference>
<dbReference type="InterPro" id="IPR011990">
    <property type="entry name" value="TPR-like_helical_dom_sf"/>
</dbReference>
<dbReference type="SUPFAM" id="SSF48452">
    <property type="entry name" value="TPR-like"/>
    <property type="match status" value="1"/>
</dbReference>
<dbReference type="Pfam" id="PF14559">
    <property type="entry name" value="TPR_19"/>
    <property type="match status" value="1"/>
</dbReference>
<evidence type="ECO:0000313" key="3">
    <source>
        <dbReference type="Proteomes" id="UP000619479"/>
    </source>
</evidence>
<dbReference type="EMBL" id="BOMH01000042">
    <property type="protein sequence ID" value="GID67951.1"/>
    <property type="molecule type" value="Genomic_DNA"/>
</dbReference>
<comment type="caution">
    <text evidence="2">The sequence shown here is derived from an EMBL/GenBank/DDBJ whole genome shotgun (WGS) entry which is preliminary data.</text>
</comment>
<protein>
    <recommendedName>
        <fullName evidence="4">Tetratricopeptide repeat protein</fullName>
    </recommendedName>
</protein>
<feature type="repeat" description="TPR" evidence="1">
    <location>
        <begin position="207"/>
        <end position="240"/>
    </location>
</feature>
<dbReference type="Gene3D" id="1.25.40.10">
    <property type="entry name" value="Tetratricopeptide repeat domain"/>
    <property type="match status" value="1"/>
</dbReference>
<evidence type="ECO:0000256" key="1">
    <source>
        <dbReference type="PROSITE-ProRule" id="PRU00339"/>
    </source>
</evidence>
<keyword evidence="3" id="KW-1185">Reference proteome</keyword>
<keyword evidence="1" id="KW-0802">TPR repeat</keyword>
<proteinExistence type="predicted"/>
<dbReference type="PROSITE" id="PS50005">
    <property type="entry name" value="TPR"/>
    <property type="match status" value="2"/>
</dbReference>
<dbReference type="SMART" id="SM00028">
    <property type="entry name" value="TPR"/>
    <property type="match status" value="2"/>
</dbReference>
<reference evidence="2" key="1">
    <citation type="submission" date="2021-01" db="EMBL/GenBank/DDBJ databases">
        <title>Whole genome shotgun sequence of Actinoplanes cyaneus NBRC 14990.</title>
        <authorList>
            <person name="Komaki H."/>
            <person name="Tamura T."/>
        </authorList>
    </citation>
    <scope>NUCLEOTIDE SEQUENCE</scope>
    <source>
        <strain evidence="2">NBRC 14990</strain>
    </source>
</reference>
<accession>A0A919IMV3</accession>
<organism evidence="2 3">
    <name type="scientific">Actinoplanes cyaneus</name>
    <dbReference type="NCBI Taxonomy" id="52696"/>
    <lineage>
        <taxon>Bacteria</taxon>
        <taxon>Bacillati</taxon>
        <taxon>Actinomycetota</taxon>
        <taxon>Actinomycetes</taxon>
        <taxon>Micromonosporales</taxon>
        <taxon>Micromonosporaceae</taxon>
        <taxon>Actinoplanes</taxon>
    </lineage>
</organism>
<gene>
    <name evidence="2" type="ORF">Acy02nite_58320</name>
</gene>
<dbReference type="InterPro" id="IPR019734">
    <property type="entry name" value="TPR_rpt"/>
</dbReference>
<dbReference type="AlphaFoldDB" id="A0A919IMV3"/>
<evidence type="ECO:0008006" key="4">
    <source>
        <dbReference type="Google" id="ProtNLM"/>
    </source>
</evidence>